<dbReference type="OrthoDB" id="3846417at2"/>
<dbReference type="STRING" id="38300.SPRI_4609"/>
<name>A0A0M4DCJ3_STRPR</name>
<accession>A0A0M4DCJ3</accession>
<feature type="region of interest" description="Disordered" evidence="1">
    <location>
        <begin position="739"/>
        <end position="777"/>
    </location>
</feature>
<dbReference type="KEGG" id="spri:SPRI_4609"/>
<dbReference type="GeneID" id="97234342"/>
<dbReference type="AlphaFoldDB" id="A0A0M4DCJ3"/>
<proteinExistence type="predicted"/>
<feature type="compositionally biased region" description="Basic and acidic residues" evidence="1">
    <location>
        <begin position="739"/>
        <end position="754"/>
    </location>
</feature>
<dbReference type="Proteomes" id="UP000060513">
    <property type="component" value="Chromosome"/>
</dbReference>
<organism evidence="2">
    <name type="scientific">Streptomyces pristinaespiralis</name>
    <dbReference type="NCBI Taxonomy" id="38300"/>
    <lineage>
        <taxon>Bacteria</taxon>
        <taxon>Bacillati</taxon>
        <taxon>Actinomycetota</taxon>
        <taxon>Actinomycetes</taxon>
        <taxon>Kitasatosporales</taxon>
        <taxon>Streptomycetaceae</taxon>
        <taxon>Streptomyces</taxon>
    </lineage>
</organism>
<evidence type="ECO:0000313" key="2">
    <source>
        <dbReference type="EMBL" id="ALC22915.1"/>
    </source>
</evidence>
<dbReference type="PATRIC" id="fig|38300.4.peg.4834"/>
<evidence type="ECO:0000313" key="3">
    <source>
        <dbReference type="Proteomes" id="UP000060513"/>
    </source>
</evidence>
<dbReference type="EMBL" id="CP011340">
    <property type="protein sequence ID" value="ALC22915.1"/>
    <property type="molecule type" value="Genomic_DNA"/>
</dbReference>
<dbReference type="OMA" id="PTAYNED"/>
<sequence>MLTFDNVYHAPLDKLKASVDDWSKVTTDLETLATDATSTMAAKAKDDYWRGVNAEVTKPFVDKTAKEFDDAAKAAKGIKQILSDGYEAFKKAKDDLKKLMDTEAPAQHLVITAQGKVEASYPLEKDQGARHDPDYPEALRAQRAKIEAMQKRVDAIIETCDDADIAVSNALKANITSDKHNFSAPKYSSIDAEEAQRAVDLAKKGRDLSHQELEQLNELLKDNHDSKVFSRTFYDGLGPKGALQFFGQLSTDTYDYAEQDKERLKDVQELQKNLGLNLATATDPSGKDDKWSQRWGDEMRKLGTERIPLAKHDYNGPYGYQLLGGIMRYGNYDPKFLNPIAEHVVQLHAKDPYMFADTKNTLGYDKSPFNPSGKNGAGYDPVVSMLEALGHSPEASKEFFSSDPKAYNEDGTYKGGVPKNADGKEITSYLDYFTDKDYKSFPDIVGHHPDDAKKSMDYMPDAFGHALESATLGHAYDDPNPKLVRDEASADIMEKVVDKYGGDPEFLKKNHSALADSLGNMGAGYIDDLNWAIDKNDPDSIYAPDKNPEAHASFGRSGAREFLSVLGQHPDAYASISTAERIYTTSVLETQVGPDGKIDEGGARHAVNTGGQIQGILDQSRGDQVEAEGLKKHEEYEKAHEKRSAWIEFGATAGIAAGVAFLPATAAAAGAAAILVPLAVDTGSGALEQMAGQVIGDWSDKSVEDHKKVTEGDIREQKSEVFRAGEVSSEAPMERFIDQYGDRMSSEFEQDLRESAQGGYNTGNLREDQQGQDPETD</sequence>
<evidence type="ECO:0000256" key="1">
    <source>
        <dbReference type="SAM" id="MobiDB-lite"/>
    </source>
</evidence>
<protein>
    <submittedName>
        <fullName evidence="2">AG2 protein</fullName>
    </submittedName>
</protein>
<dbReference type="RefSeq" id="WP_005316966.1">
    <property type="nucleotide sequence ID" value="NZ_CP011340.1"/>
</dbReference>
<gene>
    <name evidence="2" type="ORF">SPRI_4609</name>
</gene>
<reference evidence="2 3" key="1">
    <citation type="submission" date="2015-08" db="EMBL/GenBank/DDBJ databases">
        <title>Genome sequence of the pristinamycin over-producing bacterium Streptomyces pristinaespiralis HCCB10218.</title>
        <authorList>
            <person name="Tian J."/>
            <person name="Yang J."/>
            <person name="Li L."/>
            <person name="Ruan L."/>
            <person name="Wei W."/>
            <person name="Zheng G."/>
            <person name="Wei Z."/>
            <person name="Yang S."/>
            <person name="Ge M."/>
            <person name="Jiang W."/>
            <person name="Lu Y."/>
        </authorList>
    </citation>
    <scope>NUCLEOTIDE SEQUENCE [LARGE SCALE GENOMIC DNA]</scope>
    <source>
        <strain evidence="2 3">HCCB 10218</strain>
    </source>
</reference>